<name>A0A2P2IR93_RHIMU</name>
<protein>
    <submittedName>
        <fullName evidence="1">Uncharacterized protein</fullName>
    </submittedName>
</protein>
<accession>A0A2P2IR93</accession>
<dbReference type="AlphaFoldDB" id="A0A2P2IR93"/>
<sequence length="82" mass="9216">MRTATKEATHKTHKGYIHRDKTCSVPMMKLIIKMKTLGLGIKNGVPSTPVLWGLELSITSIKSHRLVCGYFIERSHFHGLAL</sequence>
<proteinExistence type="predicted"/>
<reference evidence="1" key="1">
    <citation type="submission" date="2018-02" db="EMBL/GenBank/DDBJ databases">
        <title>Rhizophora mucronata_Transcriptome.</title>
        <authorList>
            <person name="Meera S.P."/>
            <person name="Sreeshan A."/>
            <person name="Augustine A."/>
        </authorList>
    </citation>
    <scope>NUCLEOTIDE SEQUENCE</scope>
    <source>
        <tissue evidence="1">Leaf</tissue>
    </source>
</reference>
<dbReference type="EMBL" id="GGEC01003289">
    <property type="protein sequence ID" value="MBW83772.1"/>
    <property type="molecule type" value="Transcribed_RNA"/>
</dbReference>
<organism evidence="1">
    <name type="scientific">Rhizophora mucronata</name>
    <name type="common">Asiatic mangrove</name>
    <dbReference type="NCBI Taxonomy" id="61149"/>
    <lineage>
        <taxon>Eukaryota</taxon>
        <taxon>Viridiplantae</taxon>
        <taxon>Streptophyta</taxon>
        <taxon>Embryophyta</taxon>
        <taxon>Tracheophyta</taxon>
        <taxon>Spermatophyta</taxon>
        <taxon>Magnoliopsida</taxon>
        <taxon>eudicotyledons</taxon>
        <taxon>Gunneridae</taxon>
        <taxon>Pentapetalae</taxon>
        <taxon>rosids</taxon>
        <taxon>fabids</taxon>
        <taxon>Malpighiales</taxon>
        <taxon>Rhizophoraceae</taxon>
        <taxon>Rhizophora</taxon>
    </lineage>
</organism>
<evidence type="ECO:0000313" key="1">
    <source>
        <dbReference type="EMBL" id="MBW83772.1"/>
    </source>
</evidence>